<evidence type="ECO:0000256" key="6">
    <source>
        <dbReference type="SAM" id="Phobius"/>
    </source>
</evidence>
<feature type="transmembrane region" description="Helical" evidence="6">
    <location>
        <begin position="197"/>
        <end position="214"/>
    </location>
</feature>
<dbReference type="RefSeq" id="WP_202778834.1">
    <property type="nucleotide sequence ID" value="NZ_CP065425.1"/>
</dbReference>
<feature type="transmembrane region" description="Helical" evidence="6">
    <location>
        <begin position="110"/>
        <end position="129"/>
    </location>
</feature>
<evidence type="ECO:0000256" key="3">
    <source>
        <dbReference type="ARBA" id="ARBA00022960"/>
    </source>
</evidence>
<feature type="transmembrane region" description="Helical" evidence="6">
    <location>
        <begin position="242"/>
        <end position="263"/>
    </location>
</feature>
<feature type="transmembrane region" description="Helical" evidence="6">
    <location>
        <begin position="78"/>
        <end position="104"/>
    </location>
</feature>
<name>A0ABX7E3J0_9BACI</name>
<feature type="transmembrane region" description="Helical" evidence="6">
    <location>
        <begin position="171"/>
        <end position="190"/>
    </location>
</feature>
<proteinExistence type="predicted"/>
<dbReference type="PANTHER" id="PTHR30474">
    <property type="entry name" value="CELL CYCLE PROTEIN"/>
    <property type="match status" value="1"/>
</dbReference>
<dbReference type="Pfam" id="PF01098">
    <property type="entry name" value="FTSW_RODA_SPOVE"/>
    <property type="match status" value="1"/>
</dbReference>
<dbReference type="PANTHER" id="PTHR30474:SF1">
    <property type="entry name" value="PEPTIDOGLYCAN GLYCOSYLTRANSFERASE MRDB"/>
    <property type="match status" value="1"/>
</dbReference>
<evidence type="ECO:0000313" key="8">
    <source>
        <dbReference type="Proteomes" id="UP000595691"/>
    </source>
</evidence>
<evidence type="ECO:0000256" key="1">
    <source>
        <dbReference type="ARBA" id="ARBA00004141"/>
    </source>
</evidence>
<gene>
    <name evidence="7" type="ORF">I5776_02590</name>
</gene>
<evidence type="ECO:0000256" key="4">
    <source>
        <dbReference type="ARBA" id="ARBA00022989"/>
    </source>
</evidence>
<organism evidence="7 8">
    <name type="scientific">Heyndrickxia vini</name>
    <dbReference type="NCBI Taxonomy" id="1476025"/>
    <lineage>
        <taxon>Bacteria</taxon>
        <taxon>Bacillati</taxon>
        <taxon>Bacillota</taxon>
        <taxon>Bacilli</taxon>
        <taxon>Bacillales</taxon>
        <taxon>Bacillaceae</taxon>
        <taxon>Heyndrickxia</taxon>
    </lineage>
</organism>
<dbReference type="NCBIfam" id="NF038403">
    <property type="entry name" value="perm_prefix_1"/>
    <property type="match status" value="1"/>
</dbReference>
<keyword evidence="2 6" id="KW-0812">Transmembrane</keyword>
<feature type="transmembrane region" description="Helical" evidence="6">
    <location>
        <begin position="394"/>
        <end position="416"/>
    </location>
</feature>
<comment type="subcellular location">
    <subcellularLocation>
        <location evidence="1">Membrane</location>
        <topology evidence="1">Multi-pass membrane protein</topology>
    </subcellularLocation>
</comment>
<evidence type="ECO:0000313" key="7">
    <source>
        <dbReference type="EMBL" id="QQZ09883.1"/>
    </source>
</evidence>
<dbReference type="EMBL" id="CP065425">
    <property type="protein sequence ID" value="QQZ09883.1"/>
    <property type="molecule type" value="Genomic_DNA"/>
</dbReference>
<feature type="transmembrane region" description="Helical" evidence="6">
    <location>
        <begin position="328"/>
        <end position="349"/>
    </location>
</feature>
<evidence type="ECO:0000256" key="5">
    <source>
        <dbReference type="ARBA" id="ARBA00023136"/>
    </source>
</evidence>
<keyword evidence="5 6" id="KW-0472">Membrane</keyword>
<keyword evidence="8" id="KW-1185">Reference proteome</keyword>
<feature type="transmembrane region" description="Helical" evidence="6">
    <location>
        <begin position="141"/>
        <end position="165"/>
    </location>
</feature>
<protein>
    <submittedName>
        <fullName evidence="7">FtsW/RodA/SpoVE family cell cycle protein</fullName>
    </submittedName>
</protein>
<keyword evidence="3" id="KW-0133">Cell shape</keyword>
<reference evidence="7 8" key="1">
    <citation type="submission" date="2020-11" db="EMBL/GenBank/DDBJ databases">
        <title>Taxonomic evaluation of the Bacillus sporothermodurans group of bacteria based on whole genome sequences.</title>
        <authorList>
            <person name="Fiedler G."/>
            <person name="Herbstmann A.-D."/>
            <person name="Doll E."/>
            <person name="Wenning M."/>
            <person name="Brinks E."/>
            <person name="Kabisch J."/>
            <person name="Breitenwieser F."/>
            <person name="Lappann M."/>
            <person name="Boehnlein C."/>
            <person name="Franz C."/>
        </authorList>
    </citation>
    <scope>NUCLEOTIDE SEQUENCE [LARGE SCALE GENOMIC DNA]</scope>
    <source>
        <strain evidence="7 8">JCM 19841</strain>
    </source>
</reference>
<accession>A0ABX7E3J0</accession>
<feature type="transmembrane region" description="Helical" evidence="6">
    <location>
        <begin position="361"/>
        <end position="382"/>
    </location>
</feature>
<evidence type="ECO:0000256" key="2">
    <source>
        <dbReference type="ARBA" id="ARBA00022692"/>
    </source>
</evidence>
<dbReference type="InterPro" id="IPR047928">
    <property type="entry name" value="Perm_prefix_1"/>
</dbReference>
<keyword evidence="4 6" id="KW-1133">Transmembrane helix</keyword>
<dbReference type="Proteomes" id="UP000595691">
    <property type="component" value="Chromosome"/>
</dbReference>
<dbReference type="InterPro" id="IPR001182">
    <property type="entry name" value="FtsW/RodA"/>
</dbReference>
<sequence>MNDHKHSFLQEVTEQIKSKEAKKFIKLELDHHIQHAKNDWMQKGLTEDEAEEKAVVQMGSPQMLGQQFNKLHRPKIDWLLLILLGVTLLLGFMPLLSVAIKGYASNDPLLLKKAIFIVLGGVIAIGIMLGDYRRLKNLGLYFFSFGMGILFLLFFIGDVFNGVYVYHLGPVWVDSTVAMPFFIIAWASFLQNDHFNYWKICILFIFSVILFLPVGGIPSFFLYAIMVFIMLLWSGRDIKKTLIMAGAGIISVGIAGIVVFPSIKPYQLSRLTGFLQPESYPNSAGYIYLRMRELLADAGWTGHSVSNPKLFDFEPHTDLVFVSLTYHYGWIFGIGLMSVLLLFVGRMLGVLRKINDSFGKLLVFGAMILFTIQVVYNIGMSLGLLPITSMSLPFISYGFMPVVLNAIIIGIVLSVYRRKDLIISVM</sequence>
<feature type="transmembrane region" description="Helical" evidence="6">
    <location>
        <begin position="220"/>
        <end position="235"/>
    </location>
</feature>